<dbReference type="InterPro" id="IPR007627">
    <property type="entry name" value="RNA_pol_sigma70_r2"/>
</dbReference>
<keyword evidence="8" id="KW-1185">Reference proteome</keyword>
<dbReference type="NCBIfam" id="TIGR02937">
    <property type="entry name" value="sigma70-ECF"/>
    <property type="match status" value="1"/>
</dbReference>
<reference evidence="7" key="2">
    <citation type="submission" date="2020-03" db="EMBL/GenBank/DDBJ databases">
        <title>Flavobacteriaceae bacterium strain TP-CH-4, a member of the family Flavobacteriaceae isolated from a deep-sea seamount.</title>
        <authorList>
            <person name="Zhang D.-C."/>
        </authorList>
    </citation>
    <scope>NUCLEOTIDE SEQUENCE</scope>
    <source>
        <strain evidence="7">TP-CH-4</strain>
    </source>
</reference>
<evidence type="ECO:0000256" key="4">
    <source>
        <dbReference type="ARBA" id="ARBA00023163"/>
    </source>
</evidence>
<dbReference type="Gene3D" id="1.10.1740.10">
    <property type="match status" value="1"/>
</dbReference>
<comment type="similarity">
    <text evidence="1">Belongs to the sigma-70 factor family. ECF subfamily.</text>
</comment>
<evidence type="ECO:0000313" key="7">
    <source>
        <dbReference type="EMBL" id="NHF58507.1"/>
    </source>
</evidence>
<evidence type="ECO:0000256" key="1">
    <source>
        <dbReference type="ARBA" id="ARBA00010641"/>
    </source>
</evidence>
<dbReference type="EMBL" id="VIKU02000001">
    <property type="protein sequence ID" value="NHF58507.1"/>
    <property type="molecule type" value="Genomic_DNA"/>
</dbReference>
<dbReference type="InterPro" id="IPR013249">
    <property type="entry name" value="RNA_pol_sigma70_r4_t2"/>
</dbReference>
<evidence type="ECO:0000259" key="5">
    <source>
        <dbReference type="Pfam" id="PF04542"/>
    </source>
</evidence>
<keyword evidence="3" id="KW-0731">Sigma factor</keyword>
<name>A0A967AR80_9FLAO</name>
<dbReference type="GO" id="GO:0003677">
    <property type="term" value="F:DNA binding"/>
    <property type="evidence" value="ECO:0007669"/>
    <property type="project" value="InterPro"/>
</dbReference>
<dbReference type="PANTHER" id="PTHR43133:SF60">
    <property type="entry name" value="RNA POLYMERASE SIGMA FACTOR SIGV"/>
    <property type="match status" value="1"/>
</dbReference>
<dbReference type="SUPFAM" id="SSF88659">
    <property type="entry name" value="Sigma3 and sigma4 domains of RNA polymerase sigma factors"/>
    <property type="match status" value="1"/>
</dbReference>
<dbReference type="RefSeq" id="WP_152572997.1">
    <property type="nucleotide sequence ID" value="NZ_VIKU02000001.1"/>
</dbReference>
<dbReference type="GO" id="GO:0006352">
    <property type="term" value="P:DNA-templated transcription initiation"/>
    <property type="evidence" value="ECO:0007669"/>
    <property type="project" value="InterPro"/>
</dbReference>
<dbReference type="SUPFAM" id="SSF88946">
    <property type="entry name" value="Sigma2 domain of RNA polymerase sigma factors"/>
    <property type="match status" value="1"/>
</dbReference>
<dbReference type="GO" id="GO:0016987">
    <property type="term" value="F:sigma factor activity"/>
    <property type="evidence" value="ECO:0007669"/>
    <property type="project" value="UniProtKB-KW"/>
</dbReference>
<gene>
    <name evidence="7" type="ORF">FK220_004105</name>
</gene>
<sequence>MHLKKALILSLVSDSPGGDYRDAKNWTDDELIDKIVEKKDSRLFGVLYDRYSNKVYNKCIGFTKNQNEAKDLVQDIFLKVFTKLQHYNKVKASFSTWLYVIVYNHCTNYVTRDKKRWQNTFKESSIKDYGDSGDVIELEELNGLDEEKFSEALLKLPPEDKALLLLRYQDDVPIKEIQELLCLNESAVKMRINRAKKKVVKIYESSR</sequence>
<accession>A0A967AR80</accession>
<organism evidence="7 8">
    <name type="scientific">Pelagihabitans pacificus</name>
    <dbReference type="NCBI Taxonomy" id="2696054"/>
    <lineage>
        <taxon>Bacteria</taxon>
        <taxon>Pseudomonadati</taxon>
        <taxon>Bacteroidota</taxon>
        <taxon>Flavobacteriia</taxon>
        <taxon>Flavobacteriales</taxon>
        <taxon>Flavobacteriaceae</taxon>
        <taxon>Pelagihabitans</taxon>
    </lineage>
</organism>
<evidence type="ECO:0000313" key="8">
    <source>
        <dbReference type="Proteomes" id="UP000707206"/>
    </source>
</evidence>
<evidence type="ECO:0000256" key="3">
    <source>
        <dbReference type="ARBA" id="ARBA00023082"/>
    </source>
</evidence>
<feature type="domain" description="RNA polymerase sigma-70 region 2" evidence="5">
    <location>
        <begin position="47"/>
        <end position="115"/>
    </location>
</feature>
<dbReference type="InterPro" id="IPR036388">
    <property type="entry name" value="WH-like_DNA-bd_sf"/>
</dbReference>
<dbReference type="InterPro" id="IPR013325">
    <property type="entry name" value="RNA_pol_sigma_r2"/>
</dbReference>
<dbReference type="CDD" id="cd06171">
    <property type="entry name" value="Sigma70_r4"/>
    <property type="match status" value="1"/>
</dbReference>
<dbReference type="Proteomes" id="UP000707206">
    <property type="component" value="Unassembled WGS sequence"/>
</dbReference>
<reference evidence="7" key="1">
    <citation type="submission" date="2019-07" db="EMBL/GenBank/DDBJ databases">
        <authorList>
            <person name="De-Chao Zhang Q."/>
        </authorList>
    </citation>
    <scope>NUCLEOTIDE SEQUENCE</scope>
    <source>
        <strain evidence="7">TP-CH-4</strain>
    </source>
</reference>
<dbReference type="PANTHER" id="PTHR43133">
    <property type="entry name" value="RNA POLYMERASE ECF-TYPE SIGMA FACTO"/>
    <property type="match status" value="1"/>
</dbReference>
<dbReference type="InterPro" id="IPR014284">
    <property type="entry name" value="RNA_pol_sigma-70_dom"/>
</dbReference>
<keyword evidence="4" id="KW-0804">Transcription</keyword>
<comment type="caution">
    <text evidence="7">The sequence shown here is derived from an EMBL/GenBank/DDBJ whole genome shotgun (WGS) entry which is preliminary data.</text>
</comment>
<proteinExistence type="inferred from homology"/>
<keyword evidence="2" id="KW-0805">Transcription regulation</keyword>
<dbReference type="Gene3D" id="1.10.10.10">
    <property type="entry name" value="Winged helix-like DNA-binding domain superfamily/Winged helix DNA-binding domain"/>
    <property type="match status" value="1"/>
</dbReference>
<dbReference type="InterPro" id="IPR013324">
    <property type="entry name" value="RNA_pol_sigma_r3/r4-like"/>
</dbReference>
<dbReference type="InterPro" id="IPR039425">
    <property type="entry name" value="RNA_pol_sigma-70-like"/>
</dbReference>
<protein>
    <submittedName>
        <fullName evidence="7">RNA polymerase sigma factor</fullName>
    </submittedName>
</protein>
<dbReference type="Pfam" id="PF08281">
    <property type="entry name" value="Sigma70_r4_2"/>
    <property type="match status" value="1"/>
</dbReference>
<dbReference type="Pfam" id="PF04542">
    <property type="entry name" value="Sigma70_r2"/>
    <property type="match status" value="1"/>
</dbReference>
<dbReference type="AlphaFoldDB" id="A0A967AR80"/>
<evidence type="ECO:0000259" key="6">
    <source>
        <dbReference type="Pfam" id="PF08281"/>
    </source>
</evidence>
<feature type="domain" description="RNA polymerase sigma factor 70 region 4 type 2" evidence="6">
    <location>
        <begin position="148"/>
        <end position="198"/>
    </location>
</feature>
<evidence type="ECO:0000256" key="2">
    <source>
        <dbReference type="ARBA" id="ARBA00023015"/>
    </source>
</evidence>